<accession>S9UK36</accession>
<evidence type="ECO:0000256" key="1">
    <source>
        <dbReference type="SAM" id="MobiDB-lite"/>
    </source>
</evidence>
<reference evidence="2 3" key="1">
    <citation type="journal article" date="2013" name="PLoS ONE">
        <title>Predicting the Proteins of Angomonas deanei, Strigomonas culicis and Their Respective Endosymbionts Reveals New Aspects of the Trypanosomatidae Family.</title>
        <authorList>
            <person name="Motta M.C."/>
            <person name="Martins A.C."/>
            <person name="de Souza S.S."/>
            <person name="Catta-Preta C.M."/>
            <person name="Silva R."/>
            <person name="Klein C.C."/>
            <person name="de Almeida L.G."/>
            <person name="de Lima Cunha O."/>
            <person name="Ciapina L.P."/>
            <person name="Brocchi M."/>
            <person name="Colabardini A.C."/>
            <person name="de Araujo Lima B."/>
            <person name="Machado C.R."/>
            <person name="de Almeida Soares C.M."/>
            <person name="Probst C.M."/>
            <person name="de Menezes C.B."/>
            <person name="Thompson C.E."/>
            <person name="Bartholomeu D.C."/>
            <person name="Gradia D.F."/>
            <person name="Pavoni D.P."/>
            <person name="Grisard E.C."/>
            <person name="Fantinatti-Garboggini F."/>
            <person name="Marchini F.K."/>
            <person name="Rodrigues-Luiz G.F."/>
            <person name="Wagner G."/>
            <person name="Goldman G.H."/>
            <person name="Fietto J.L."/>
            <person name="Elias M.C."/>
            <person name="Goldman M.H."/>
            <person name="Sagot M.F."/>
            <person name="Pereira M."/>
            <person name="Stoco P.H."/>
            <person name="de Mendonca-Neto R.P."/>
            <person name="Teixeira S.M."/>
            <person name="Maciel T.E."/>
            <person name="de Oliveira Mendes T.A."/>
            <person name="Urmenyi T.P."/>
            <person name="de Souza W."/>
            <person name="Schenkman S."/>
            <person name="de Vasconcelos A.T."/>
        </authorList>
    </citation>
    <scope>NUCLEOTIDE SEQUENCE [LARGE SCALE GENOMIC DNA]</scope>
</reference>
<comment type="caution">
    <text evidence="2">The sequence shown here is derived from an EMBL/GenBank/DDBJ whole genome shotgun (WGS) entry which is preliminary data.</text>
</comment>
<sequence>MGRGHVGDVKLRCVLRRKRQNALKQKEDGHVMQRRPRRRAIRHAEEHQRPQRLSQRVKQQAAGEVALDEVCVELASEKSEGRERQQHPYQQHEMDDMHLQQQQRRAARRLRLAPLLCSGLPATLAEPLLPPRLVRERRDRAVVLRPQRLQRALQLTHPLEQKQLQAIDVEWLLRLHVCRHPSMVASRRCTRRRVPRQACLLR</sequence>
<gene>
    <name evidence="2" type="ORF">STCU_12383</name>
</gene>
<organism evidence="2 3">
    <name type="scientific">Strigomonas culicis</name>
    <dbReference type="NCBI Taxonomy" id="28005"/>
    <lineage>
        <taxon>Eukaryota</taxon>
        <taxon>Discoba</taxon>
        <taxon>Euglenozoa</taxon>
        <taxon>Kinetoplastea</taxon>
        <taxon>Metakinetoplastina</taxon>
        <taxon>Trypanosomatida</taxon>
        <taxon>Trypanosomatidae</taxon>
        <taxon>Strigomonadinae</taxon>
        <taxon>Strigomonas</taxon>
    </lineage>
</organism>
<protein>
    <submittedName>
        <fullName evidence="2">Uncharacterized protein</fullName>
    </submittedName>
</protein>
<proteinExistence type="predicted"/>
<name>S9UK36_9TRYP</name>
<evidence type="ECO:0000313" key="2">
    <source>
        <dbReference type="EMBL" id="EPY15041.1"/>
    </source>
</evidence>
<keyword evidence="3" id="KW-1185">Reference proteome</keyword>
<feature type="compositionally biased region" description="Basic residues" evidence="1">
    <location>
        <begin position="32"/>
        <end position="41"/>
    </location>
</feature>
<feature type="region of interest" description="Disordered" evidence="1">
    <location>
        <begin position="76"/>
        <end position="96"/>
    </location>
</feature>
<dbReference type="Proteomes" id="UP000015354">
    <property type="component" value="Unassembled WGS sequence"/>
</dbReference>
<evidence type="ECO:0000313" key="3">
    <source>
        <dbReference type="Proteomes" id="UP000015354"/>
    </source>
</evidence>
<feature type="region of interest" description="Disordered" evidence="1">
    <location>
        <begin position="19"/>
        <end position="56"/>
    </location>
</feature>
<dbReference type="EMBL" id="ATMH01012684">
    <property type="protein sequence ID" value="EPY15041.1"/>
    <property type="molecule type" value="Genomic_DNA"/>
</dbReference>
<dbReference type="AlphaFoldDB" id="S9UK36"/>